<evidence type="ECO:0000313" key="19">
    <source>
        <dbReference type="Proteomes" id="UP000324907"/>
    </source>
</evidence>
<dbReference type="EMBL" id="VLTN01000015">
    <property type="protein sequence ID" value="KAA0153638.1"/>
    <property type="molecule type" value="Genomic_DNA"/>
</dbReference>
<dbReference type="OrthoDB" id="424465at2759"/>
<evidence type="ECO:0000256" key="8">
    <source>
        <dbReference type="ARBA" id="ARBA00023015"/>
    </source>
</evidence>
<keyword evidence="3" id="KW-0479">Metal-binding</keyword>
<feature type="domain" description="JmjC" evidence="13">
    <location>
        <begin position="165"/>
        <end position="332"/>
    </location>
</feature>
<evidence type="ECO:0000256" key="10">
    <source>
        <dbReference type="ARBA" id="ARBA00023242"/>
    </source>
</evidence>
<comment type="cofactor">
    <cofactor evidence="1">
        <name>Fe(2+)</name>
        <dbReference type="ChEBI" id="CHEBI:29033"/>
    </cofactor>
</comment>
<comment type="subcellular location">
    <subcellularLocation>
        <location evidence="2">Nucleus</location>
    </subcellularLocation>
</comment>
<comment type="caution">
    <text evidence="16">The sequence shown here is derived from an EMBL/GenBank/DDBJ whole genome shotgun (WGS) entry which is preliminary data.</text>
</comment>
<dbReference type="OMA" id="NAWVAMR"/>
<dbReference type="GO" id="GO:0106140">
    <property type="term" value="F:P-TEFb complex binding"/>
    <property type="evidence" value="ECO:0007669"/>
    <property type="project" value="TreeGrafter"/>
</dbReference>
<dbReference type="GO" id="GO:0033749">
    <property type="term" value="F:histone H4R3 demethylase activity"/>
    <property type="evidence" value="ECO:0007669"/>
    <property type="project" value="TreeGrafter"/>
</dbReference>
<dbReference type="AlphaFoldDB" id="A0A5A8DX65"/>
<accession>A0A5A8DX65</accession>
<evidence type="ECO:0000256" key="1">
    <source>
        <dbReference type="ARBA" id="ARBA00001954"/>
    </source>
</evidence>
<dbReference type="EMBL" id="VLTO01000064">
    <property type="protein sequence ID" value="KAA0170036.1"/>
    <property type="molecule type" value="Genomic_DNA"/>
</dbReference>
<evidence type="ECO:0000256" key="5">
    <source>
        <dbReference type="ARBA" id="ARBA00022964"/>
    </source>
</evidence>
<organism evidence="16 17">
    <name type="scientific">Cafeteria roenbergensis</name>
    <name type="common">Marine flagellate</name>
    <dbReference type="NCBI Taxonomy" id="33653"/>
    <lineage>
        <taxon>Eukaryota</taxon>
        <taxon>Sar</taxon>
        <taxon>Stramenopiles</taxon>
        <taxon>Bigyra</taxon>
        <taxon>Opalozoa</taxon>
        <taxon>Bicosoecida</taxon>
        <taxon>Cafeteriaceae</taxon>
        <taxon>Cafeteria</taxon>
    </lineage>
</organism>
<keyword evidence="18" id="KW-1185">Reference proteome</keyword>
<keyword evidence="9" id="KW-0804">Transcription</keyword>
<evidence type="ECO:0000313" key="15">
    <source>
        <dbReference type="EMBL" id="KAA0165915.1"/>
    </source>
</evidence>
<evidence type="ECO:0000313" key="17">
    <source>
        <dbReference type="Proteomes" id="UP000322899"/>
    </source>
</evidence>
<dbReference type="Gene3D" id="2.60.120.650">
    <property type="entry name" value="Cupin"/>
    <property type="match status" value="1"/>
</dbReference>
<gene>
    <name evidence="16" type="ORF">FNF27_06789</name>
    <name evidence="15" type="ORF">FNF28_03297</name>
    <name evidence="14" type="ORF">FNF29_03026</name>
</gene>
<feature type="compositionally biased region" description="Basic residues" evidence="12">
    <location>
        <begin position="377"/>
        <end position="395"/>
    </location>
</feature>
<evidence type="ECO:0000313" key="14">
    <source>
        <dbReference type="EMBL" id="KAA0153638.1"/>
    </source>
</evidence>
<proteinExistence type="inferred from homology"/>
<keyword evidence="5" id="KW-0223">Dioxygenase</keyword>
<feature type="region of interest" description="Disordered" evidence="12">
    <location>
        <begin position="362"/>
        <end position="480"/>
    </location>
</feature>
<dbReference type="GO" id="GO:0005634">
    <property type="term" value="C:nucleus"/>
    <property type="evidence" value="ECO:0007669"/>
    <property type="project" value="UniProtKB-SubCell"/>
</dbReference>
<dbReference type="SUPFAM" id="SSF51197">
    <property type="entry name" value="Clavaminate synthase-like"/>
    <property type="match status" value="1"/>
</dbReference>
<sequence length="480" mass="52431">MAAAAVGSSDCAGKSLASVSWTGPMKEYDEQVLRSAKERARADLDLDEWEKQGWASKPIAVAEGATYGHIERVHTDDLSVEAFRERFERANLPVLIGGVVDKWPAAVNWEPERLSKRLRHRMFKCGEDDDGHAVKIKLKYFNRYMATTRDDSPLYIFDSAFTKDDRCKKLMDDFEVPPQFPEDLFQLSGDSRRPPYRWFLMGPRRSGTCLHIDPLATSAWNALVRGRKRWVLFPPDADVPLVRGKVDGIVRSGEDDEAVDYFALHLPRILEKGGGAEAMGCIQFVQHPGETLFVPSGWWHAVLNLDDTVAITQNFASTVNFPRVWLETRGGRPKMARKLLRELSKCRPDLAAQARALNERDGFSMVETPAQRAVKLERRRKREERRNQRKARRAARAASGDGSDSDASTTSTSSSSSSSTSLTDSDSDELSTAAAGAPVPASSSSAAAAAAMGSSSSSSSSGGGGGGGGAARWSAGLSSQ</sequence>
<feature type="compositionally biased region" description="Low complexity" evidence="12">
    <location>
        <begin position="471"/>
        <end position="480"/>
    </location>
</feature>
<dbReference type="Proteomes" id="UP000323011">
    <property type="component" value="Unassembled WGS sequence"/>
</dbReference>
<dbReference type="Gene3D" id="1.20.1280.270">
    <property type="match status" value="1"/>
</dbReference>
<evidence type="ECO:0000256" key="2">
    <source>
        <dbReference type="ARBA" id="ARBA00004123"/>
    </source>
</evidence>
<dbReference type="InterPro" id="IPR041667">
    <property type="entry name" value="Cupin_8"/>
</dbReference>
<evidence type="ECO:0000313" key="18">
    <source>
        <dbReference type="Proteomes" id="UP000323011"/>
    </source>
</evidence>
<dbReference type="SMART" id="SM00558">
    <property type="entry name" value="JmjC"/>
    <property type="match status" value="1"/>
</dbReference>
<keyword evidence="10" id="KW-0539">Nucleus</keyword>
<reference evidence="17 18" key="1">
    <citation type="submission" date="2019-07" db="EMBL/GenBank/DDBJ databases">
        <title>Genomes of Cafeteria roenbergensis.</title>
        <authorList>
            <person name="Fischer M.G."/>
            <person name="Hackl T."/>
            <person name="Roman M."/>
        </authorList>
    </citation>
    <scope>NUCLEOTIDE SEQUENCE [LARGE SCALE GENOMIC DNA]</scope>
    <source>
        <strain evidence="14 18">BVI</strain>
        <strain evidence="16 17">E4-10P</strain>
        <strain evidence="15 19">RCC970-E3</strain>
    </source>
</reference>
<evidence type="ECO:0000256" key="7">
    <source>
        <dbReference type="ARBA" id="ARBA00023004"/>
    </source>
</evidence>
<dbReference type="EMBL" id="VLTL01000043">
    <property type="protein sequence ID" value="KAA0165915.1"/>
    <property type="molecule type" value="Genomic_DNA"/>
</dbReference>
<protein>
    <recommendedName>
        <fullName evidence="13">JmjC domain-containing protein</fullName>
    </recommendedName>
</protein>
<dbReference type="GO" id="GO:0005737">
    <property type="term" value="C:cytoplasm"/>
    <property type="evidence" value="ECO:0007669"/>
    <property type="project" value="TreeGrafter"/>
</dbReference>
<dbReference type="Proteomes" id="UP000322899">
    <property type="component" value="Unassembled WGS sequence"/>
</dbReference>
<keyword evidence="7" id="KW-0408">Iron</keyword>
<dbReference type="PANTHER" id="PTHR12480">
    <property type="entry name" value="ARGININE DEMETHYLASE AND LYSYL-HYDROXYLASE JMJD"/>
    <property type="match status" value="1"/>
</dbReference>
<evidence type="ECO:0000256" key="4">
    <source>
        <dbReference type="ARBA" id="ARBA00022853"/>
    </source>
</evidence>
<dbReference type="Proteomes" id="UP000324907">
    <property type="component" value="Unassembled WGS sequence"/>
</dbReference>
<dbReference type="InterPro" id="IPR050910">
    <property type="entry name" value="JMJD6_ArgDemeth/LysHydrox"/>
</dbReference>
<feature type="compositionally biased region" description="Gly residues" evidence="12">
    <location>
        <begin position="461"/>
        <end position="470"/>
    </location>
</feature>
<evidence type="ECO:0000256" key="9">
    <source>
        <dbReference type="ARBA" id="ARBA00023163"/>
    </source>
</evidence>
<evidence type="ECO:0000256" key="6">
    <source>
        <dbReference type="ARBA" id="ARBA00023002"/>
    </source>
</evidence>
<evidence type="ECO:0000259" key="13">
    <source>
        <dbReference type="PROSITE" id="PS51184"/>
    </source>
</evidence>
<comment type="similarity">
    <text evidence="11">Belongs to the JMJD6 family.</text>
</comment>
<dbReference type="PROSITE" id="PS51184">
    <property type="entry name" value="JMJC"/>
    <property type="match status" value="1"/>
</dbReference>
<dbReference type="GO" id="GO:0046872">
    <property type="term" value="F:metal ion binding"/>
    <property type="evidence" value="ECO:0007669"/>
    <property type="project" value="UniProtKB-KW"/>
</dbReference>
<keyword evidence="6" id="KW-0560">Oxidoreductase</keyword>
<keyword evidence="8" id="KW-0805">Transcription regulation</keyword>
<evidence type="ECO:0000256" key="12">
    <source>
        <dbReference type="SAM" id="MobiDB-lite"/>
    </source>
</evidence>
<dbReference type="PANTHER" id="PTHR12480:SF32">
    <property type="entry name" value="BIFUNCTIONAL ARGININE DEMETHYLASE AND LYSYL-HYDROXYLASE JMJD6"/>
    <property type="match status" value="1"/>
</dbReference>
<evidence type="ECO:0000313" key="16">
    <source>
        <dbReference type="EMBL" id="KAA0170036.1"/>
    </source>
</evidence>
<name>A0A5A8DX65_CAFRO</name>
<evidence type="ECO:0000256" key="3">
    <source>
        <dbReference type="ARBA" id="ARBA00022723"/>
    </source>
</evidence>
<dbReference type="Pfam" id="PF13621">
    <property type="entry name" value="Cupin_8"/>
    <property type="match status" value="1"/>
</dbReference>
<dbReference type="InterPro" id="IPR003347">
    <property type="entry name" value="JmjC_dom"/>
</dbReference>
<feature type="compositionally biased region" description="Low complexity" evidence="12">
    <location>
        <begin position="396"/>
        <end position="460"/>
    </location>
</feature>
<evidence type="ECO:0000256" key="11">
    <source>
        <dbReference type="ARBA" id="ARBA00038068"/>
    </source>
</evidence>
<keyword evidence="4" id="KW-0156">Chromatin regulator</keyword>